<dbReference type="CDD" id="cd07516">
    <property type="entry name" value="HAD_Pase"/>
    <property type="match status" value="1"/>
</dbReference>
<dbReference type="GO" id="GO:0016791">
    <property type="term" value="F:phosphatase activity"/>
    <property type="evidence" value="ECO:0007669"/>
    <property type="project" value="TreeGrafter"/>
</dbReference>
<dbReference type="PANTHER" id="PTHR10000">
    <property type="entry name" value="PHOSPHOSERINE PHOSPHATASE"/>
    <property type="match status" value="1"/>
</dbReference>
<dbReference type="Proteomes" id="UP000290567">
    <property type="component" value="Unassembled WGS sequence"/>
</dbReference>
<dbReference type="NCBIfam" id="TIGR00099">
    <property type="entry name" value="Cof-subfamily"/>
    <property type="match status" value="1"/>
</dbReference>
<dbReference type="NCBIfam" id="TIGR01484">
    <property type="entry name" value="HAD-SF-IIB"/>
    <property type="match status" value="1"/>
</dbReference>
<name>A0A4P5P418_9ENTE</name>
<dbReference type="InterPro" id="IPR006379">
    <property type="entry name" value="HAD-SF_hydro_IIB"/>
</dbReference>
<protein>
    <submittedName>
        <fullName evidence="1">Sugar phosphate phosphatase</fullName>
    </submittedName>
</protein>
<dbReference type="GO" id="GO:0005829">
    <property type="term" value="C:cytosol"/>
    <property type="evidence" value="ECO:0007669"/>
    <property type="project" value="TreeGrafter"/>
</dbReference>
<dbReference type="InterPro" id="IPR000150">
    <property type="entry name" value="Cof"/>
</dbReference>
<dbReference type="SUPFAM" id="SSF56784">
    <property type="entry name" value="HAD-like"/>
    <property type="match status" value="1"/>
</dbReference>
<dbReference type="GO" id="GO:0000287">
    <property type="term" value="F:magnesium ion binding"/>
    <property type="evidence" value="ECO:0007669"/>
    <property type="project" value="TreeGrafter"/>
</dbReference>
<dbReference type="PROSITE" id="PS01229">
    <property type="entry name" value="COF_2"/>
    <property type="match status" value="1"/>
</dbReference>
<organism evidence="1 2">
    <name type="scientific">Enterococcus florum</name>
    <dbReference type="NCBI Taxonomy" id="2480627"/>
    <lineage>
        <taxon>Bacteria</taxon>
        <taxon>Bacillati</taxon>
        <taxon>Bacillota</taxon>
        <taxon>Bacilli</taxon>
        <taxon>Lactobacillales</taxon>
        <taxon>Enterococcaceae</taxon>
        <taxon>Enterococcus</taxon>
    </lineage>
</organism>
<dbReference type="PROSITE" id="PS01228">
    <property type="entry name" value="COF_1"/>
    <property type="match status" value="1"/>
</dbReference>
<accession>A0A4P5P418</accession>
<proteinExistence type="predicted"/>
<keyword evidence="2" id="KW-1185">Reference proteome</keyword>
<dbReference type="SFLD" id="SFLDG01144">
    <property type="entry name" value="C2.B.4:_PGP_Like"/>
    <property type="match status" value="1"/>
</dbReference>
<evidence type="ECO:0000313" key="1">
    <source>
        <dbReference type="EMBL" id="GCF92525.1"/>
    </source>
</evidence>
<dbReference type="NCBIfam" id="NF007806">
    <property type="entry name" value="PRK10513.1"/>
    <property type="match status" value="1"/>
</dbReference>
<dbReference type="AlphaFoldDB" id="A0A4P5P418"/>
<dbReference type="SFLD" id="SFLDS00003">
    <property type="entry name" value="Haloacid_Dehalogenase"/>
    <property type="match status" value="1"/>
</dbReference>
<evidence type="ECO:0000313" key="2">
    <source>
        <dbReference type="Proteomes" id="UP000290567"/>
    </source>
</evidence>
<dbReference type="SFLD" id="SFLDG01140">
    <property type="entry name" value="C2.B:_Phosphomannomutase_and_P"/>
    <property type="match status" value="1"/>
</dbReference>
<dbReference type="Pfam" id="PF08282">
    <property type="entry name" value="Hydrolase_3"/>
    <property type="match status" value="1"/>
</dbReference>
<dbReference type="EMBL" id="BJCC01000004">
    <property type="protein sequence ID" value="GCF92525.1"/>
    <property type="molecule type" value="Genomic_DNA"/>
</dbReference>
<sequence length="273" mass="30137">MTIKLVAIDMDGTLLNEQGMITDAVAETIKRARKQGVYIVLCTGRPLMGVLNYLTDLELVTLDDFVISYNGSLVLNSKSGEVISEYGLSRQDYLAIDTLARQLNVHLHTVSREAIYTSNRDISRYTVNEAFLVDMPLKYRTPEEIAEQISVTKMMMIDEPEILADAIGKIPQHYFEQYTLVTSAPYYLEVLNREASKGAALRELAAYLSINASEIMAIGDAQNDLSMIEYAGLGIAMGNATEEIKAAADHIVASNAEDGVKEAIDRWAMGNVL</sequence>
<dbReference type="RefSeq" id="WP_146621034.1">
    <property type="nucleotide sequence ID" value="NZ_BJCC01000004.1"/>
</dbReference>
<dbReference type="Gene3D" id="3.40.50.1000">
    <property type="entry name" value="HAD superfamily/HAD-like"/>
    <property type="match status" value="1"/>
</dbReference>
<comment type="caution">
    <text evidence="1">The sequence shown here is derived from an EMBL/GenBank/DDBJ whole genome shotgun (WGS) entry which is preliminary data.</text>
</comment>
<dbReference type="Gene3D" id="3.30.1240.10">
    <property type="match status" value="1"/>
</dbReference>
<dbReference type="InterPro" id="IPR023214">
    <property type="entry name" value="HAD_sf"/>
</dbReference>
<gene>
    <name evidence="1" type="ORF">NRIC_04160</name>
</gene>
<reference evidence="2" key="1">
    <citation type="submission" date="2019-02" db="EMBL/GenBank/DDBJ databases">
        <title>Draft genome sequence of Enterococcus sp. Gos25-1.</title>
        <authorList>
            <person name="Tanaka N."/>
            <person name="Shiwa Y."/>
            <person name="Fujita N."/>
        </authorList>
    </citation>
    <scope>NUCLEOTIDE SEQUENCE [LARGE SCALE GENOMIC DNA]</scope>
    <source>
        <strain evidence="2">Gos25-1</strain>
    </source>
</reference>
<dbReference type="PANTHER" id="PTHR10000:SF8">
    <property type="entry name" value="HAD SUPERFAMILY HYDROLASE-LIKE, TYPE 3"/>
    <property type="match status" value="1"/>
</dbReference>
<dbReference type="OrthoDB" id="9790031at2"/>
<dbReference type="InterPro" id="IPR036412">
    <property type="entry name" value="HAD-like_sf"/>
</dbReference>